<dbReference type="SUPFAM" id="SSF56112">
    <property type="entry name" value="Protein kinase-like (PK-like)"/>
    <property type="match status" value="1"/>
</dbReference>
<evidence type="ECO:0000256" key="4">
    <source>
        <dbReference type="ARBA" id="ARBA00022777"/>
    </source>
</evidence>
<dbReference type="Pfam" id="PF24125">
    <property type="entry name" value="Cds6_C"/>
    <property type="match status" value="1"/>
</dbReference>
<evidence type="ECO:0000313" key="10">
    <source>
        <dbReference type="Proteomes" id="UP000632828"/>
    </source>
</evidence>
<dbReference type="InterPro" id="IPR011990">
    <property type="entry name" value="TPR-like_helical_dom_sf"/>
</dbReference>
<feature type="domain" description="Protein kinase" evidence="8">
    <location>
        <begin position="1"/>
        <end position="256"/>
    </location>
</feature>
<dbReference type="Gene3D" id="1.25.40.10">
    <property type="entry name" value="Tetratricopeptide repeat domain"/>
    <property type="match status" value="1"/>
</dbReference>
<dbReference type="CDD" id="cd00531">
    <property type="entry name" value="NTF2_like"/>
    <property type="match status" value="1"/>
</dbReference>
<organism evidence="9 10">
    <name type="scientific">Pelovirga terrestris</name>
    <dbReference type="NCBI Taxonomy" id="2771352"/>
    <lineage>
        <taxon>Bacteria</taxon>
        <taxon>Pseudomonadati</taxon>
        <taxon>Thermodesulfobacteriota</taxon>
        <taxon>Desulfuromonadia</taxon>
        <taxon>Geobacterales</taxon>
        <taxon>Geobacteraceae</taxon>
        <taxon>Pelovirga</taxon>
    </lineage>
</organism>
<evidence type="ECO:0000256" key="7">
    <source>
        <dbReference type="SAM" id="Phobius"/>
    </source>
</evidence>
<dbReference type="GO" id="GO:0005524">
    <property type="term" value="F:ATP binding"/>
    <property type="evidence" value="ECO:0007669"/>
    <property type="project" value="UniProtKB-KW"/>
</dbReference>
<dbReference type="Pfam" id="PF13432">
    <property type="entry name" value="TPR_16"/>
    <property type="match status" value="1"/>
</dbReference>
<protein>
    <recommendedName>
        <fullName evidence="1">non-specific serine/threonine protein kinase</fullName>
        <ecNumber evidence="1">2.7.11.1</ecNumber>
    </recommendedName>
</protein>
<keyword evidence="4" id="KW-0418">Kinase</keyword>
<dbReference type="SMART" id="SM00220">
    <property type="entry name" value="S_TKc"/>
    <property type="match status" value="1"/>
</dbReference>
<dbReference type="EMBL" id="JACWUN010000010">
    <property type="protein sequence ID" value="MBD1400965.1"/>
    <property type="molecule type" value="Genomic_DNA"/>
</dbReference>
<keyword evidence="7" id="KW-0472">Membrane</keyword>
<evidence type="ECO:0000256" key="1">
    <source>
        <dbReference type="ARBA" id="ARBA00012513"/>
    </source>
</evidence>
<dbReference type="EC" id="2.7.11.1" evidence="1"/>
<dbReference type="InterPro" id="IPR050660">
    <property type="entry name" value="NEK_Ser/Thr_kinase"/>
</dbReference>
<dbReference type="SUPFAM" id="SSF48452">
    <property type="entry name" value="TPR-like"/>
    <property type="match status" value="1"/>
</dbReference>
<dbReference type="SUPFAM" id="SSF54427">
    <property type="entry name" value="NTF2-like"/>
    <property type="match status" value="1"/>
</dbReference>
<evidence type="ECO:0000256" key="5">
    <source>
        <dbReference type="ARBA" id="ARBA00022840"/>
    </source>
</evidence>
<reference evidence="9" key="1">
    <citation type="submission" date="2020-09" db="EMBL/GenBank/DDBJ databases">
        <title>Pelobacter alkaliphilus sp. nov., a novel anaerobic arsenate-reducing bacterium from terrestrial mud volcano.</title>
        <authorList>
            <person name="Khomyakova M.A."/>
            <person name="Merkel A.Y."/>
            <person name="Slobodkin A.I."/>
        </authorList>
    </citation>
    <scope>NUCLEOTIDE SEQUENCE</scope>
    <source>
        <strain evidence="9">M08fum</strain>
    </source>
</reference>
<evidence type="ECO:0000256" key="2">
    <source>
        <dbReference type="ARBA" id="ARBA00022679"/>
    </source>
</evidence>
<dbReference type="InterPro" id="IPR000719">
    <property type="entry name" value="Prot_kinase_dom"/>
</dbReference>
<feature type="region of interest" description="Disordered" evidence="6">
    <location>
        <begin position="507"/>
        <end position="541"/>
    </location>
</feature>
<evidence type="ECO:0000256" key="6">
    <source>
        <dbReference type="SAM" id="MobiDB-lite"/>
    </source>
</evidence>
<gene>
    <name evidence="9" type="ORF">ICT70_09795</name>
</gene>
<dbReference type="InterPro" id="IPR011009">
    <property type="entry name" value="Kinase-like_dom_sf"/>
</dbReference>
<dbReference type="AlphaFoldDB" id="A0A8J6UIH7"/>
<dbReference type="Proteomes" id="UP000632828">
    <property type="component" value="Unassembled WGS sequence"/>
</dbReference>
<keyword evidence="7" id="KW-0812">Transmembrane</keyword>
<keyword evidence="2" id="KW-0808">Transferase</keyword>
<name>A0A8J6UIH7_9BACT</name>
<feature type="transmembrane region" description="Helical" evidence="7">
    <location>
        <begin position="339"/>
        <end position="361"/>
    </location>
</feature>
<keyword evidence="10" id="KW-1185">Reference proteome</keyword>
<sequence length="711" mass="78373">MLDQGQTIADCTVIRLLAQFDSHLEYLVATGSVEQKLVQFTTAPDWSRAQRQAFHHQMETLCGLKIPAVGVPVRAVEYESALFCLYPLPPGEPLQKTLSAEHSVRSSLELIHTLTTLLEPAHRQQLFHGALSPHSLYLDNGQPYLADFSLASLVVFDYRTAVEAEYASPEQIRGEPPGTASDIYSLGCLFYALLTGRPPFLGSDAFTVGMQHLNDGFPELPAPLVFCAELLKGMTVKPASERLSLAQVRSQCEELLSLEALDQIPARIDALPPASDEETRIQLDEQDAMAMVARIEDQLRAIEAKTTDDAATTQSQAEEELSLSFSASPPSKISSPRRFFFMLVGLVVGFCLGALFFDFFLARSSDAPPPPVFAVEAVPPDYTNSTRLWLEGDLEGAQRDLKRLLENFPDHPQIHNNLAAVAAARGDIESAREWLEQAIVLDAQTATIYRNLGSVYAEIARGSYGRALQFDYEQHMPLQLNFFTNQGVASMPSGVDPDSVPVIAASNEGGATQTEAESVVPLSAKSRPEESMDRTSVPAGVPAGADQVDTAMAESTVILSQKAADSPIPVVEPQPGPAGEEVVPGDVAAAAVVSLPEDPVRFLQRWAATWSAQDIEGYLAFYSDEFEPAGGLDYEEWIRQRRQRLGQPEEILVTLGEVDLRRETESFVQLEVIQDYHSERYSDRTRKLFELRRQGSSWAIERERALELMYR</sequence>
<dbReference type="PANTHER" id="PTHR43671">
    <property type="entry name" value="SERINE/THREONINE-PROTEIN KINASE NEK"/>
    <property type="match status" value="1"/>
</dbReference>
<evidence type="ECO:0000256" key="3">
    <source>
        <dbReference type="ARBA" id="ARBA00022741"/>
    </source>
</evidence>
<evidence type="ECO:0000259" key="8">
    <source>
        <dbReference type="PROSITE" id="PS50011"/>
    </source>
</evidence>
<keyword evidence="7" id="KW-1133">Transmembrane helix</keyword>
<dbReference type="InterPro" id="IPR056203">
    <property type="entry name" value="Cds6_C"/>
</dbReference>
<dbReference type="Pfam" id="PF00069">
    <property type="entry name" value="Pkinase"/>
    <property type="match status" value="1"/>
</dbReference>
<comment type="caution">
    <text evidence="9">The sequence shown here is derived from an EMBL/GenBank/DDBJ whole genome shotgun (WGS) entry which is preliminary data.</text>
</comment>
<accession>A0A8J6UIH7</accession>
<feature type="compositionally biased region" description="Low complexity" evidence="6">
    <location>
        <begin position="309"/>
        <end position="328"/>
    </location>
</feature>
<dbReference type="GO" id="GO:0004674">
    <property type="term" value="F:protein serine/threonine kinase activity"/>
    <property type="evidence" value="ECO:0007669"/>
    <property type="project" value="UniProtKB-EC"/>
</dbReference>
<keyword evidence="3" id="KW-0547">Nucleotide-binding</keyword>
<proteinExistence type="predicted"/>
<evidence type="ECO:0000313" key="9">
    <source>
        <dbReference type="EMBL" id="MBD1400965.1"/>
    </source>
</evidence>
<dbReference type="PROSITE" id="PS50011">
    <property type="entry name" value="PROTEIN_KINASE_DOM"/>
    <property type="match status" value="1"/>
</dbReference>
<dbReference type="Gene3D" id="1.10.510.10">
    <property type="entry name" value="Transferase(Phosphotransferase) domain 1"/>
    <property type="match status" value="1"/>
</dbReference>
<dbReference type="InterPro" id="IPR032710">
    <property type="entry name" value="NTF2-like_dom_sf"/>
</dbReference>
<feature type="region of interest" description="Disordered" evidence="6">
    <location>
        <begin position="306"/>
        <end position="328"/>
    </location>
</feature>
<dbReference type="RefSeq" id="WP_191156055.1">
    <property type="nucleotide sequence ID" value="NZ_JACWUN010000010.1"/>
</dbReference>
<keyword evidence="5" id="KW-0067">ATP-binding</keyword>
<dbReference type="PANTHER" id="PTHR43671:SF13">
    <property type="entry name" value="SERINE_THREONINE-PROTEIN KINASE NEK2"/>
    <property type="match status" value="1"/>
</dbReference>